<gene>
    <name evidence="1" type="ORF">AFUS01_LOCUS3778</name>
</gene>
<proteinExistence type="predicted"/>
<feature type="non-terminal residue" evidence="1">
    <location>
        <position position="1"/>
    </location>
</feature>
<dbReference type="Proteomes" id="UP000708208">
    <property type="component" value="Unassembled WGS sequence"/>
</dbReference>
<comment type="caution">
    <text evidence="1">The sequence shown here is derived from an EMBL/GenBank/DDBJ whole genome shotgun (WGS) entry which is preliminary data.</text>
</comment>
<dbReference type="AlphaFoldDB" id="A0A8J2J7H5"/>
<sequence>HNLGTETVYCSESSPSNTR</sequence>
<evidence type="ECO:0000313" key="2">
    <source>
        <dbReference type="Proteomes" id="UP000708208"/>
    </source>
</evidence>
<evidence type="ECO:0000313" key="1">
    <source>
        <dbReference type="EMBL" id="CAG7693749.1"/>
    </source>
</evidence>
<name>A0A8J2J7H5_9HEXA</name>
<keyword evidence="2" id="KW-1185">Reference proteome</keyword>
<dbReference type="EMBL" id="CAJVCH010022906">
    <property type="protein sequence ID" value="CAG7693749.1"/>
    <property type="molecule type" value="Genomic_DNA"/>
</dbReference>
<accession>A0A8J2J7H5</accession>
<organism evidence="1 2">
    <name type="scientific">Allacma fusca</name>
    <dbReference type="NCBI Taxonomy" id="39272"/>
    <lineage>
        <taxon>Eukaryota</taxon>
        <taxon>Metazoa</taxon>
        <taxon>Ecdysozoa</taxon>
        <taxon>Arthropoda</taxon>
        <taxon>Hexapoda</taxon>
        <taxon>Collembola</taxon>
        <taxon>Symphypleona</taxon>
        <taxon>Sminthuridae</taxon>
        <taxon>Allacma</taxon>
    </lineage>
</organism>
<protein>
    <submittedName>
        <fullName evidence="1">Uncharacterized protein</fullName>
    </submittedName>
</protein>
<reference evidence="1" key="1">
    <citation type="submission" date="2021-06" db="EMBL/GenBank/DDBJ databases">
        <authorList>
            <person name="Hodson N. C."/>
            <person name="Mongue J. A."/>
            <person name="Jaron S. K."/>
        </authorList>
    </citation>
    <scope>NUCLEOTIDE SEQUENCE</scope>
</reference>